<dbReference type="SFLD" id="SFLDS00003">
    <property type="entry name" value="Haloacid_Dehalogenase"/>
    <property type="match status" value="1"/>
</dbReference>
<dbReference type="InterPro" id="IPR036412">
    <property type="entry name" value="HAD-like_sf"/>
</dbReference>
<dbReference type="SFLD" id="SFLDG01129">
    <property type="entry name" value="C1.5:_HAD__Beta-PGM__Phosphata"/>
    <property type="match status" value="1"/>
</dbReference>
<dbReference type="EC" id="3.1.3.-" evidence="1"/>
<sequence length="233" mass="26734">MIRISKKYIWFDLGYTLVYLNREKKYQELLEDFGVKLPIANIALAYHLADKYFMREHPGLLGKKRELFMLEYHRTLHNYLGIDPIEEMLHPDGKAETGKPDWRAFPDTLVTLQKLKEAGFQVGLISNWDNTAREVLKQTGIVHYLDNTVISSEIGIEKPDEQIFLHAFQEAGVSPEECLYVGDNYYDDVVGSKKVGMDSILINPYGNKGIEELSNVETISNVKDLYEKVTVLA</sequence>
<reference evidence="2" key="1">
    <citation type="journal article" date="2019" name="Int. J. Syst. Evol. Microbiol.">
        <title>The Global Catalogue of Microorganisms (GCM) 10K type strain sequencing project: providing services to taxonomists for standard genome sequencing and annotation.</title>
        <authorList>
            <consortium name="The Broad Institute Genomics Platform"/>
            <consortium name="The Broad Institute Genome Sequencing Center for Infectious Disease"/>
            <person name="Wu L."/>
            <person name="Ma J."/>
        </authorList>
    </citation>
    <scope>NUCLEOTIDE SEQUENCE [LARGE SCALE GENOMIC DNA]</scope>
    <source>
        <strain evidence="2">CCUG 37865</strain>
    </source>
</reference>
<dbReference type="SUPFAM" id="SSF56784">
    <property type="entry name" value="HAD-like"/>
    <property type="match status" value="1"/>
</dbReference>
<dbReference type="Gene3D" id="1.10.150.240">
    <property type="entry name" value="Putative phosphatase, domain 2"/>
    <property type="match status" value="1"/>
</dbReference>
<dbReference type="InterPro" id="IPR023214">
    <property type="entry name" value="HAD_sf"/>
</dbReference>
<keyword evidence="2" id="KW-1185">Reference proteome</keyword>
<accession>A0ABV8WRT8</accession>
<gene>
    <name evidence="1" type="ORF">ACFOY7_05615</name>
</gene>
<protein>
    <submittedName>
        <fullName evidence="1">HAD family hydrolase</fullName>
        <ecNumber evidence="1">3.1.3.-</ecNumber>
    </submittedName>
</protein>
<dbReference type="Pfam" id="PF00702">
    <property type="entry name" value="Hydrolase"/>
    <property type="match status" value="1"/>
</dbReference>
<comment type="caution">
    <text evidence="1">The sequence shown here is derived from an EMBL/GenBank/DDBJ whole genome shotgun (WGS) entry which is preliminary data.</text>
</comment>
<dbReference type="InterPro" id="IPR023198">
    <property type="entry name" value="PGP-like_dom2"/>
</dbReference>
<evidence type="ECO:0000313" key="2">
    <source>
        <dbReference type="Proteomes" id="UP001595882"/>
    </source>
</evidence>
<name>A0ABV8WRT8_9BACI</name>
<dbReference type="GO" id="GO:0016787">
    <property type="term" value="F:hydrolase activity"/>
    <property type="evidence" value="ECO:0007669"/>
    <property type="project" value="UniProtKB-KW"/>
</dbReference>
<evidence type="ECO:0000313" key="1">
    <source>
        <dbReference type="EMBL" id="MFC4402545.1"/>
    </source>
</evidence>
<dbReference type="RefSeq" id="WP_390250238.1">
    <property type="nucleotide sequence ID" value="NZ_JBHSDT010000004.1"/>
</dbReference>
<dbReference type="NCBIfam" id="TIGR01549">
    <property type="entry name" value="HAD-SF-IA-v1"/>
    <property type="match status" value="1"/>
</dbReference>
<dbReference type="Gene3D" id="3.40.50.1000">
    <property type="entry name" value="HAD superfamily/HAD-like"/>
    <property type="match status" value="1"/>
</dbReference>
<dbReference type="InterPro" id="IPR006439">
    <property type="entry name" value="HAD-SF_hydro_IA"/>
</dbReference>
<proteinExistence type="predicted"/>
<dbReference type="CDD" id="cd16415">
    <property type="entry name" value="HAD_dREG-2_like"/>
    <property type="match status" value="1"/>
</dbReference>
<dbReference type="Proteomes" id="UP001595882">
    <property type="component" value="Unassembled WGS sequence"/>
</dbReference>
<dbReference type="InterPro" id="IPR051828">
    <property type="entry name" value="HAD-like_hydrolase_domain"/>
</dbReference>
<dbReference type="PRINTS" id="PR00413">
    <property type="entry name" value="HADHALOGNASE"/>
</dbReference>
<keyword evidence="1" id="KW-0378">Hydrolase</keyword>
<dbReference type="PANTHER" id="PTHR46191">
    <property type="match status" value="1"/>
</dbReference>
<dbReference type="EMBL" id="JBHSDT010000004">
    <property type="protein sequence ID" value="MFC4402545.1"/>
    <property type="molecule type" value="Genomic_DNA"/>
</dbReference>
<organism evidence="1 2">
    <name type="scientific">Gracilibacillus xinjiangensis</name>
    <dbReference type="NCBI Taxonomy" id="1193282"/>
    <lineage>
        <taxon>Bacteria</taxon>
        <taxon>Bacillati</taxon>
        <taxon>Bacillota</taxon>
        <taxon>Bacilli</taxon>
        <taxon>Bacillales</taxon>
        <taxon>Bacillaceae</taxon>
        <taxon>Gracilibacillus</taxon>
    </lineage>
</organism>
<dbReference type="PANTHER" id="PTHR46191:SF2">
    <property type="entry name" value="HALOACID DEHALOGENASE-LIKE HYDROLASE DOMAIN-CONTAINING PROTEIN 3"/>
    <property type="match status" value="1"/>
</dbReference>